<evidence type="ECO:0000256" key="6">
    <source>
        <dbReference type="ARBA" id="ARBA00023239"/>
    </source>
</evidence>
<evidence type="ECO:0000259" key="10">
    <source>
        <dbReference type="PROSITE" id="PS51171"/>
    </source>
</evidence>
<dbReference type="UniPathway" id="UPA00121">
    <property type="reaction ID" value="UER00345"/>
</dbReference>
<evidence type="ECO:0000313" key="13">
    <source>
        <dbReference type="Proteomes" id="UP000192610"/>
    </source>
</evidence>
<dbReference type="InterPro" id="IPR001086">
    <property type="entry name" value="Preph_deHydtase"/>
</dbReference>
<evidence type="ECO:0000313" key="12">
    <source>
        <dbReference type="EMBL" id="OQP43165.1"/>
    </source>
</evidence>
<evidence type="ECO:0000259" key="11">
    <source>
        <dbReference type="PROSITE" id="PS51671"/>
    </source>
</evidence>
<comment type="caution">
    <text evidence="12">The sequence shown here is derived from an EMBL/GenBank/DDBJ whole genome shotgun (WGS) entry which is preliminary data.</text>
</comment>
<dbReference type="CDD" id="cd04905">
    <property type="entry name" value="ACT_CM-PDT"/>
    <property type="match status" value="1"/>
</dbReference>
<keyword evidence="5" id="KW-0584">Phenylalanine biosynthesis</keyword>
<dbReference type="GO" id="GO:0005737">
    <property type="term" value="C:cytoplasm"/>
    <property type="evidence" value="ECO:0007669"/>
    <property type="project" value="TreeGrafter"/>
</dbReference>
<feature type="domain" description="Prephenate dehydratase" evidence="10">
    <location>
        <begin position="26"/>
        <end position="203"/>
    </location>
</feature>
<evidence type="ECO:0000256" key="1">
    <source>
        <dbReference type="ARBA" id="ARBA00004741"/>
    </source>
</evidence>
<dbReference type="CDD" id="cd13631">
    <property type="entry name" value="PBP2_Ct-PDT_like"/>
    <property type="match status" value="1"/>
</dbReference>
<dbReference type="PANTHER" id="PTHR21022">
    <property type="entry name" value="PREPHENATE DEHYDRATASE P PROTEIN"/>
    <property type="match status" value="1"/>
</dbReference>
<name>A0A1V9EB54_9BACT</name>
<dbReference type="PIRSF" id="PIRSF001500">
    <property type="entry name" value="Chor_mut_pdt_Ppr"/>
    <property type="match status" value="1"/>
</dbReference>
<evidence type="ECO:0000256" key="2">
    <source>
        <dbReference type="ARBA" id="ARBA00013147"/>
    </source>
</evidence>
<feature type="site" description="Essential for prephenate dehydratase activity" evidence="8">
    <location>
        <position position="196"/>
    </location>
</feature>
<evidence type="ECO:0000256" key="8">
    <source>
        <dbReference type="PIRSR" id="PIRSR001500-2"/>
    </source>
</evidence>
<dbReference type="InterPro" id="IPR045865">
    <property type="entry name" value="ACT-like_dom_sf"/>
</dbReference>
<feature type="domain" description="ACT" evidence="11">
    <location>
        <begin position="217"/>
        <end position="293"/>
    </location>
</feature>
<evidence type="ECO:0000256" key="7">
    <source>
        <dbReference type="ARBA" id="ARBA00047848"/>
    </source>
</evidence>
<comment type="catalytic activity">
    <reaction evidence="7">
        <text>prephenate + H(+) = 3-phenylpyruvate + CO2 + H2O</text>
        <dbReference type="Rhea" id="RHEA:21648"/>
        <dbReference type="ChEBI" id="CHEBI:15377"/>
        <dbReference type="ChEBI" id="CHEBI:15378"/>
        <dbReference type="ChEBI" id="CHEBI:16526"/>
        <dbReference type="ChEBI" id="CHEBI:18005"/>
        <dbReference type="ChEBI" id="CHEBI:29934"/>
        <dbReference type="EC" id="4.2.1.51"/>
    </reaction>
</comment>
<feature type="region of interest" description="Disordered" evidence="9">
    <location>
        <begin position="1"/>
        <end position="22"/>
    </location>
</feature>
<keyword evidence="6" id="KW-0456">Lyase</keyword>
<evidence type="ECO:0000256" key="3">
    <source>
        <dbReference type="ARBA" id="ARBA00022605"/>
    </source>
</evidence>
<dbReference type="InterPro" id="IPR002912">
    <property type="entry name" value="ACT_dom"/>
</dbReference>
<dbReference type="Gene3D" id="3.30.70.260">
    <property type="match status" value="1"/>
</dbReference>
<comment type="pathway">
    <text evidence="1">Amino-acid biosynthesis; L-phenylalanine biosynthesis; phenylpyruvate from prephenate: step 1/1.</text>
</comment>
<organism evidence="12 13">
    <name type="scientific">Niastella yeongjuensis</name>
    <dbReference type="NCBI Taxonomy" id="354355"/>
    <lineage>
        <taxon>Bacteria</taxon>
        <taxon>Pseudomonadati</taxon>
        <taxon>Bacteroidota</taxon>
        <taxon>Chitinophagia</taxon>
        <taxon>Chitinophagales</taxon>
        <taxon>Chitinophagaceae</taxon>
        <taxon>Niastella</taxon>
    </lineage>
</organism>
<keyword evidence="3" id="KW-0028">Amino-acid biosynthesis</keyword>
<dbReference type="OrthoDB" id="9802281at2"/>
<dbReference type="Proteomes" id="UP000192610">
    <property type="component" value="Unassembled WGS sequence"/>
</dbReference>
<keyword evidence="13" id="KW-1185">Reference proteome</keyword>
<evidence type="ECO:0000256" key="5">
    <source>
        <dbReference type="ARBA" id="ARBA00023222"/>
    </source>
</evidence>
<dbReference type="AlphaFoldDB" id="A0A1V9EB54"/>
<dbReference type="GO" id="GO:0004664">
    <property type="term" value="F:prephenate dehydratase activity"/>
    <property type="evidence" value="ECO:0007669"/>
    <property type="project" value="UniProtKB-EC"/>
</dbReference>
<dbReference type="SUPFAM" id="SSF53850">
    <property type="entry name" value="Periplasmic binding protein-like II"/>
    <property type="match status" value="1"/>
</dbReference>
<dbReference type="PROSITE" id="PS51171">
    <property type="entry name" value="PREPHENATE_DEHYDR_3"/>
    <property type="match status" value="1"/>
</dbReference>
<keyword evidence="4" id="KW-0057">Aromatic amino acid biosynthesis</keyword>
<dbReference type="RefSeq" id="WP_081203579.1">
    <property type="nucleotide sequence ID" value="NZ_FOCZ01000005.1"/>
</dbReference>
<dbReference type="SUPFAM" id="SSF55021">
    <property type="entry name" value="ACT-like"/>
    <property type="match status" value="1"/>
</dbReference>
<dbReference type="EC" id="4.2.1.51" evidence="2"/>
<dbReference type="Gene3D" id="3.40.190.10">
    <property type="entry name" value="Periplasmic binding protein-like II"/>
    <property type="match status" value="2"/>
</dbReference>
<accession>A0A1V9EB54</accession>
<dbReference type="PANTHER" id="PTHR21022:SF19">
    <property type="entry name" value="PREPHENATE DEHYDRATASE-RELATED"/>
    <property type="match status" value="1"/>
</dbReference>
<sequence>MVDRKQQQESTDATPGSNGLQGTGIKVSIQGYEGSFHQVAARQFFGKNVEVIPCATFRDVVKIASNKKESNGGLMAIENSIAGSILPNYNLLQKSSLQIIGEIYLPIKQQLLVNPGVQLEDIREVHSHHMAIQQCLEFLDKYNWKLVETEDTALSAKHVQQHRSKHIAAIASKLAADLFNLDVIAPNIHTLKNNYTRFLVLVPQDVAEPVAEANKASVNFHTDHSRGSLARVLSRIADAGINLSKLQSSPIPGTDFQYSFYADMEFDTLDQFNTVIDDIRPVTQELRIYGVYKNGKTNN</sequence>
<evidence type="ECO:0000256" key="4">
    <source>
        <dbReference type="ARBA" id="ARBA00023141"/>
    </source>
</evidence>
<dbReference type="PROSITE" id="PS51671">
    <property type="entry name" value="ACT"/>
    <property type="match status" value="1"/>
</dbReference>
<dbReference type="Pfam" id="PF00800">
    <property type="entry name" value="PDT"/>
    <property type="match status" value="1"/>
</dbReference>
<protein>
    <recommendedName>
        <fullName evidence="2">prephenate dehydratase</fullName>
        <ecNumber evidence="2">4.2.1.51</ecNumber>
    </recommendedName>
</protein>
<feature type="compositionally biased region" description="Polar residues" evidence="9">
    <location>
        <begin position="8"/>
        <end position="20"/>
    </location>
</feature>
<dbReference type="STRING" id="354355.SAMN05660816_03390"/>
<dbReference type="GO" id="GO:0009094">
    <property type="term" value="P:L-phenylalanine biosynthetic process"/>
    <property type="evidence" value="ECO:0007669"/>
    <property type="project" value="UniProtKB-UniPathway"/>
</dbReference>
<evidence type="ECO:0000256" key="9">
    <source>
        <dbReference type="SAM" id="MobiDB-lite"/>
    </source>
</evidence>
<reference evidence="13" key="1">
    <citation type="submission" date="2016-04" db="EMBL/GenBank/DDBJ databases">
        <authorList>
            <person name="Chen L."/>
            <person name="Zhuang W."/>
            <person name="Wang G."/>
        </authorList>
    </citation>
    <scope>NUCLEOTIDE SEQUENCE [LARGE SCALE GENOMIC DNA]</scope>
    <source>
        <strain evidence="13">17621</strain>
    </source>
</reference>
<dbReference type="EMBL" id="LVXG01000056">
    <property type="protein sequence ID" value="OQP43165.1"/>
    <property type="molecule type" value="Genomic_DNA"/>
</dbReference>
<dbReference type="InterPro" id="IPR008242">
    <property type="entry name" value="Chor_mutase/pphenate_deHydtase"/>
</dbReference>
<proteinExistence type="predicted"/>
<gene>
    <name evidence="12" type="ORF">A4H97_13605</name>
</gene>